<proteinExistence type="predicted"/>
<reference evidence="2" key="1">
    <citation type="submission" date="2020-01" db="EMBL/GenBank/DDBJ databases">
        <authorList>
            <person name="Meier V. D."/>
            <person name="Meier V D."/>
        </authorList>
    </citation>
    <scope>NUCLEOTIDE SEQUENCE</scope>
    <source>
        <strain evidence="2">HLG_WM_MAG_03</strain>
    </source>
</reference>
<dbReference type="GO" id="GO:0016791">
    <property type="term" value="F:phosphatase activity"/>
    <property type="evidence" value="ECO:0007669"/>
    <property type="project" value="TreeGrafter"/>
</dbReference>
<gene>
    <name evidence="2" type="ORF">HELGO_WM35964</name>
</gene>
<name>A0A6S6SP88_9BACT</name>
<organism evidence="2">
    <name type="scientific">uncultured Sulfurovum sp</name>
    <dbReference type="NCBI Taxonomy" id="269237"/>
    <lineage>
        <taxon>Bacteria</taxon>
        <taxon>Pseudomonadati</taxon>
        <taxon>Campylobacterota</taxon>
        <taxon>Epsilonproteobacteria</taxon>
        <taxon>Campylobacterales</taxon>
        <taxon>Sulfurovaceae</taxon>
        <taxon>Sulfurovum</taxon>
        <taxon>environmental samples</taxon>
    </lineage>
</organism>
<dbReference type="EMBL" id="CACVAR010000130">
    <property type="protein sequence ID" value="CAA6805124.1"/>
    <property type="molecule type" value="Genomic_DNA"/>
</dbReference>
<protein>
    <recommendedName>
        <fullName evidence="1">Calcineurin-like phosphoesterase domain-containing protein</fullName>
    </recommendedName>
</protein>
<dbReference type="InterPro" id="IPR004843">
    <property type="entry name" value="Calcineurin-like_PHP"/>
</dbReference>
<dbReference type="InterPro" id="IPR029052">
    <property type="entry name" value="Metallo-depent_PP-like"/>
</dbReference>
<sequence length="276" mass="32518">MLLPSENEYIVVGDVHGCIDELKSLLQKQGFETDEQEKLQITPENEHKSIILLGDFIDKGSEEKLAETIEFIHKNYQHLNSQRKRFYLIEGNHEDMVHRYIKNDPTLVINERTLRNKEKYYNTVALLEKKPYLKELFLELYTFCDVWYKYSYNENFSVTLTHAPCEEQYLTQNNAEGQKKMIKCISRSKNPTLPLDELIPYTHQEAKQNQHYHVFGHLSQPSIRQYRNKICIDTSAIYGNTLSCVIIKNNQLSFDDVPFEAKQKKGSQTYNTLFDF</sequence>
<dbReference type="PANTHER" id="PTHR42850:SF4">
    <property type="entry name" value="ZINC-DEPENDENT ENDOPOLYPHOSPHATASE"/>
    <property type="match status" value="1"/>
</dbReference>
<dbReference type="InterPro" id="IPR050126">
    <property type="entry name" value="Ap4A_hydrolase"/>
</dbReference>
<dbReference type="PANTHER" id="PTHR42850">
    <property type="entry name" value="METALLOPHOSPHOESTERASE"/>
    <property type="match status" value="1"/>
</dbReference>
<dbReference type="GO" id="GO:0005737">
    <property type="term" value="C:cytoplasm"/>
    <property type="evidence" value="ECO:0007669"/>
    <property type="project" value="TreeGrafter"/>
</dbReference>
<evidence type="ECO:0000313" key="2">
    <source>
        <dbReference type="EMBL" id="CAA6805124.1"/>
    </source>
</evidence>
<accession>A0A6S6SP88</accession>
<dbReference type="Gene3D" id="3.60.21.10">
    <property type="match status" value="1"/>
</dbReference>
<dbReference type="Pfam" id="PF00149">
    <property type="entry name" value="Metallophos"/>
    <property type="match status" value="1"/>
</dbReference>
<dbReference type="AlphaFoldDB" id="A0A6S6SP88"/>
<dbReference type="SUPFAM" id="SSF56300">
    <property type="entry name" value="Metallo-dependent phosphatases"/>
    <property type="match status" value="1"/>
</dbReference>
<feature type="domain" description="Calcineurin-like phosphoesterase" evidence="1">
    <location>
        <begin position="10"/>
        <end position="129"/>
    </location>
</feature>
<evidence type="ECO:0000259" key="1">
    <source>
        <dbReference type="Pfam" id="PF00149"/>
    </source>
</evidence>